<organism evidence="9 10">
    <name type="scientific">Carnobacterium maltaromaticum LMA28</name>
    <dbReference type="NCBI Taxonomy" id="1234679"/>
    <lineage>
        <taxon>Bacteria</taxon>
        <taxon>Bacillati</taxon>
        <taxon>Bacillota</taxon>
        <taxon>Bacilli</taxon>
        <taxon>Lactobacillales</taxon>
        <taxon>Carnobacteriaceae</taxon>
        <taxon>Carnobacterium</taxon>
    </lineage>
</organism>
<dbReference type="KEGG" id="cml:BN424_3646"/>
<feature type="transmembrane region" description="Helical" evidence="7">
    <location>
        <begin position="40"/>
        <end position="61"/>
    </location>
</feature>
<evidence type="ECO:0000256" key="6">
    <source>
        <dbReference type="ARBA" id="ARBA00023136"/>
    </source>
</evidence>
<evidence type="ECO:0000313" key="9">
    <source>
        <dbReference type="EMBL" id="CCO13051.2"/>
    </source>
</evidence>
<keyword evidence="4 7" id="KW-0812">Transmembrane</keyword>
<sequence>MFNYLSSTIKLRLLMNFISKATSSMLLPFVTILYAKEFGIVIAGTLISITSFFQIGFSIYGGQLTEKFGRIPLMKWGECIKLFCFLVLLFYSNTWIVFFVITIISAAQGFINPAIDSMLIDESNDEIKAKVLSLNNWIYNTSYLIGAMIGGWLFQKNFVVIVILLILSSLFVLWNIFANMNETHIVLQSKKLKYGFFSSYSEVITNKKFVLFSIGMMFFLFLQRTLTNYIAVNFKSTLIPFTQIMLNQEQLLSVVLTINTILVIAFLPIVTFKFNILKTRFFLILSMILIPIGFFVLSYSNTFSHIIIGTILFTAGELVFTPSMQAVFISTIDEDNKGPYNAILSTFQSISKILSSIFLSVSVIFTQFGNASLLFIVGFLGILLILLVSDKPNKLIT</sequence>
<evidence type="ECO:0000256" key="5">
    <source>
        <dbReference type="ARBA" id="ARBA00022989"/>
    </source>
</evidence>
<dbReference type="AlphaFoldDB" id="K8EWG3"/>
<accession>K8EWG3</accession>
<name>K8EWG3_CARML</name>
<dbReference type="InterPro" id="IPR050171">
    <property type="entry name" value="MFS_Transporters"/>
</dbReference>
<dbReference type="Pfam" id="PF07690">
    <property type="entry name" value="MFS_1"/>
    <property type="match status" value="1"/>
</dbReference>
<dbReference type="STRING" id="1234679.BN424_3646"/>
<feature type="transmembrane region" description="Helical" evidence="7">
    <location>
        <begin position="12"/>
        <end position="34"/>
    </location>
</feature>
<dbReference type="GO" id="GO:0005886">
    <property type="term" value="C:plasma membrane"/>
    <property type="evidence" value="ECO:0007669"/>
    <property type="project" value="UniProtKB-SubCell"/>
</dbReference>
<feature type="transmembrane region" description="Helical" evidence="7">
    <location>
        <begin position="306"/>
        <end position="330"/>
    </location>
</feature>
<keyword evidence="2" id="KW-0813">Transport</keyword>
<evidence type="ECO:0000256" key="3">
    <source>
        <dbReference type="ARBA" id="ARBA00022475"/>
    </source>
</evidence>
<feature type="transmembrane region" description="Helical" evidence="7">
    <location>
        <begin position="158"/>
        <end position="177"/>
    </location>
</feature>
<dbReference type="InterPro" id="IPR011701">
    <property type="entry name" value="MFS"/>
</dbReference>
<dbReference type="EMBL" id="HE999757">
    <property type="protein sequence ID" value="CCO13051.2"/>
    <property type="molecule type" value="Genomic_DNA"/>
</dbReference>
<evidence type="ECO:0000256" key="2">
    <source>
        <dbReference type="ARBA" id="ARBA00022448"/>
    </source>
</evidence>
<dbReference type="RefSeq" id="WP_015077937.1">
    <property type="nucleotide sequence ID" value="NC_019425.2"/>
</dbReference>
<feature type="transmembrane region" description="Helical" evidence="7">
    <location>
        <begin position="371"/>
        <end position="389"/>
    </location>
</feature>
<keyword evidence="5 7" id="KW-1133">Transmembrane helix</keyword>
<keyword evidence="10" id="KW-1185">Reference proteome</keyword>
<proteinExistence type="predicted"/>
<dbReference type="Proteomes" id="UP000000212">
    <property type="component" value="Chromosome"/>
</dbReference>
<dbReference type="GO" id="GO:0022857">
    <property type="term" value="F:transmembrane transporter activity"/>
    <property type="evidence" value="ECO:0007669"/>
    <property type="project" value="InterPro"/>
</dbReference>
<dbReference type="OrthoDB" id="9793283at2"/>
<feature type="transmembrane region" description="Helical" evidence="7">
    <location>
        <begin position="251"/>
        <end position="269"/>
    </location>
</feature>
<evidence type="ECO:0000256" key="7">
    <source>
        <dbReference type="SAM" id="Phobius"/>
    </source>
</evidence>
<dbReference type="PROSITE" id="PS50850">
    <property type="entry name" value="MFS"/>
    <property type="match status" value="1"/>
</dbReference>
<dbReference type="PANTHER" id="PTHR23517:SF3">
    <property type="entry name" value="INTEGRAL MEMBRANE TRANSPORT PROTEIN"/>
    <property type="match status" value="1"/>
</dbReference>
<feature type="transmembrane region" description="Helical" evidence="7">
    <location>
        <begin position="209"/>
        <end position="231"/>
    </location>
</feature>
<keyword evidence="3" id="KW-1003">Cell membrane</keyword>
<evidence type="ECO:0000256" key="4">
    <source>
        <dbReference type="ARBA" id="ARBA00022692"/>
    </source>
</evidence>
<dbReference type="HOGENOM" id="CLU_001265_60_3_9"/>
<reference evidence="10" key="1">
    <citation type="journal article" date="2013" name="Genome Announc.">
        <title>Complete Chromosome Sequence of Carnobacterium maltaromaticum LMA 28.</title>
        <authorList>
            <person name="Cailliez-Grimal C."/>
            <person name="Chaillou S."/>
            <person name="Anba-Mondoloni J."/>
            <person name="Loux V."/>
            <person name="Afzal M.I."/>
            <person name="Rahman A."/>
            <person name="Kergourlay G."/>
            <person name="Champomier-Verges M.C."/>
            <person name="Zagorec M."/>
            <person name="Dalgaard P."/>
            <person name="Leisner J.J."/>
            <person name="Prevost H."/>
            <person name="Revol-Junelles A.M."/>
            <person name="Borges F."/>
        </authorList>
    </citation>
    <scope>NUCLEOTIDE SEQUENCE</scope>
    <source>
        <strain evidence="10">LMA28</strain>
    </source>
</reference>
<dbReference type="SUPFAM" id="SSF103473">
    <property type="entry name" value="MFS general substrate transporter"/>
    <property type="match status" value="1"/>
</dbReference>
<evidence type="ECO:0000313" key="10">
    <source>
        <dbReference type="Proteomes" id="UP000000212"/>
    </source>
</evidence>
<dbReference type="Gene3D" id="1.20.1250.20">
    <property type="entry name" value="MFS general substrate transporter like domains"/>
    <property type="match status" value="1"/>
</dbReference>
<dbReference type="InterPro" id="IPR036259">
    <property type="entry name" value="MFS_trans_sf"/>
</dbReference>
<feature type="transmembrane region" description="Helical" evidence="7">
    <location>
        <begin position="82"/>
        <end position="111"/>
    </location>
</feature>
<evidence type="ECO:0000259" key="8">
    <source>
        <dbReference type="PROSITE" id="PS50850"/>
    </source>
</evidence>
<dbReference type="PANTHER" id="PTHR23517">
    <property type="entry name" value="RESISTANCE PROTEIN MDTM, PUTATIVE-RELATED-RELATED"/>
    <property type="match status" value="1"/>
</dbReference>
<dbReference type="eggNOG" id="COG2814">
    <property type="taxonomic scope" value="Bacteria"/>
</dbReference>
<feature type="domain" description="Major facilitator superfamily (MFS) profile" evidence="8">
    <location>
        <begin position="1"/>
        <end position="393"/>
    </location>
</feature>
<feature type="transmembrane region" description="Helical" evidence="7">
    <location>
        <begin position="342"/>
        <end position="365"/>
    </location>
</feature>
<gene>
    <name evidence="9" type="ORF">BN424_3646</name>
</gene>
<dbReference type="InterPro" id="IPR020846">
    <property type="entry name" value="MFS_dom"/>
</dbReference>
<evidence type="ECO:0000256" key="1">
    <source>
        <dbReference type="ARBA" id="ARBA00004651"/>
    </source>
</evidence>
<feature type="transmembrane region" description="Helical" evidence="7">
    <location>
        <begin position="281"/>
        <end position="300"/>
    </location>
</feature>
<keyword evidence="6 7" id="KW-0472">Membrane</keyword>
<protein>
    <submittedName>
        <fullName evidence="9">Major Facilitator Superfamily protein</fullName>
    </submittedName>
</protein>
<comment type="subcellular location">
    <subcellularLocation>
        <location evidence="1">Cell membrane</location>
        <topology evidence="1">Multi-pass membrane protein</topology>
    </subcellularLocation>
</comment>